<proteinExistence type="predicted"/>
<keyword evidence="1" id="KW-0812">Transmembrane</keyword>
<keyword evidence="1" id="KW-0472">Membrane</keyword>
<dbReference type="AlphaFoldDB" id="A0A5P1E9F1"/>
<gene>
    <name evidence="3" type="ORF">A4U43_C09F14460</name>
</gene>
<dbReference type="Proteomes" id="UP000243459">
    <property type="component" value="Chromosome 9"/>
</dbReference>
<feature type="transmembrane region" description="Helical" evidence="1">
    <location>
        <begin position="7"/>
        <end position="28"/>
    </location>
</feature>
<dbReference type="InterPro" id="IPR045122">
    <property type="entry name" value="Csc1-like"/>
</dbReference>
<name>A0A5P1E9F1_ASPOF</name>
<evidence type="ECO:0000313" key="4">
    <source>
        <dbReference type="Proteomes" id="UP000243459"/>
    </source>
</evidence>
<organism evidence="3 4">
    <name type="scientific">Asparagus officinalis</name>
    <name type="common">Garden asparagus</name>
    <dbReference type="NCBI Taxonomy" id="4686"/>
    <lineage>
        <taxon>Eukaryota</taxon>
        <taxon>Viridiplantae</taxon>
        <taxon>Streptophyta</taxon>
        <taxon>Embryophyta</taxon>
        <taxon>Tracheophyta</taxon>
        <taxon>Spermatophyta</taxon>
        <taxon>Magnoliopsida</taxon>
        <taxon>Liliopsida</taxon>
        <taxon>Asparagales</taxon>
        <taxon>Asparagaceae</taxon>
        <taxon>Asparagoideae</taxon>
        <taxon>Asparagus</taxon>
    </lineage>
</organism>
<evidence type="ECO:0000313" key="3">
    <source>
        <dbReference type="EMBL" id="ONK58573.1"/>
    </source>
</evidence>
<dbReference type="OMA" id="WAVCYLC"/>
<dbReference type="Gramene" id="ONK58573">
    <property type="protein sequence ID" value="ONK58573"/>
    <property type="gene ID" value="A4U43_C09F14460"/>
</dbReference>
<dbReference type="GO" id="GO:0005886">
    <property type="term" value="C:plasma membrane"/>
    <property type="evidence" value="ECO:0007669"/>
    <property type="project" value="TreeGrafter"/>
</dbReference>
<dbReference type="EMBL" id="CM007389">
    <property type="protein sequence ID" value="ONK58573.1"/>
    <property type="molecule type" value="Genomic_DNA"/>
</dbReference>
<dbReference type="PANTHER" id="PTHR13018:SF98">
    <property type="entry name" value="TO DEHYDRATION PROTEIN, PUTATIVE, EXPRESSED-RELATED"/>
    <property type="match status" value="1"/>
</dbReference>
<dbReference type="InterPro" id="IPR032880">
    <property type="entry name" value="CSC1/OSCA1-like_N"/>
</dbReference>
<evidence type="ECO:0000259" key="2">
    <source>
        <dbReference type="Pfam" id="PF13967"/>
    </source>
</evidence>
<sequence>MATLEDIGVLAFINILGAFAFLLAFAILRLQPAFDRVYFQKWYLAGARKSPRHRGDAAGGGVVEKFEALRISKNDLIQHAGLDSVIFLRIYILRFWYHLSMAYLFTIWTCYVLYKEYGHIAFMRLHFLEDQDRRAEFTVVVRNIPHVSGQSISESVDQFFQRNHPEHYLGHQLVAERQIILKDPKAIMPVAFVSFDSRWAVCYLCSNSAK</sequence>
<evidence type="ECO:0000256" key="1">
    <source>
        <dbReference type="SAM" id="Phobius"/>
    </source>
</evidence>
<dbReference type="GO" id="GO:0005227">
    <property type="term" value="F:calcium-activated cation channel activity"/>
    <property type="evidence" value="ECO:0007669"/>
    <property type="project" value="InterPro"/>
</dbReference>
<keyword evidence="1" id="KW-1133">Transmembrane helix</keyword>
<dbReference type="PANTHER" id="PTHR13018">
    <property type="entry name" value="PROBABLE MEMBRANE PROTEIN DUF221-RELATED"/>
    <property type="match status" value="1"/>
</dbReference>
<feature type="domain" description="CSC1/OSCA1-like N-terminal transmembrane" evidence="2">
    <location>
        <begin position="11"/>
        <end position="92"/>
    </location>
</feature>
<accession>A0A5P1E9F1</accession>
<reference evidence="4" key="1">
    <citation type="journal article" date="2017" name="Nat. Commun.">
        <title>The asparagus genome sheds light on the origin and evolution of a young Y chromosome.</title>
        <authorList>
            <person name="Harkess A."/>
            <person name="Zhou J."/>
            <person name="Xu C."/>
            <person name="Bowers J.E."/>
            <person name="Van der Hulst R."/>
            <person name="Ayyampalayam S."/>
            <person name="Mercati F."/>
            <person name="Riccardi P."/>
            <person name="McKain M.R."/>
            <person name="Kakrana A."/>
            <person name="Tang H."/>
            <person name="Ray J."/>
            <person name="Groenendijk J."/>
            <person name="Arikit S."/>
            <person name="Mathioni S.M."/>
            <person name="Nakano M."/>
            <person name="Shan H."/>
            <person name="Telgmann-Rauber A."/>
            <person name="Kanno A."/>
            <person name="Yue Z."/>
            <person name="Chen H."/>
            <person name="Li W."/>
            <person name="Chen Y."/>
            <person name="Xu X."/>
            <person name="Zhang Y."/>
            <person name="Luo S."/>
            <person name="Chen H."/>
            <person name="Gao J."/>
            <person name="Mao Z."/>
            <person name="Pires J.C."/>
            <person name="Luo M."/>
            <person name="Kudrna D."/>
            <person name="Wing R.A."/>
            <person name="Meyers B.C."/>
            <person name="Yi K."/>
            <person name="Kong H."/>
            <person name="Lavrijsen P."/>
            <person name="Sunseri F."/>
            <person name="Falavigna A."/>
            <person name="Ye Y."/>
            <person name="Leebens-Mack J.H."/>
            <person name="Chen G."/>
        </authorList>
    </citation>
    <scope>NUCLEOTIDE SEQUENCE [LARGE SCALE GENOMIC DNA]</scope>
    <source>
        <strain evidence="4">cv. DH0086</strain>
    </source>
</reference>
<protein>
    <recommendedName>
        <fullName evidence="2">CSC1/OSCA1-like N-terminal transmembrane domain-containing protein</fullName>
    </recommendedName>
</protein>
<dbReference type="Pfam" id="PF13967">
    <property type="entry name" value="RSN1_TM"/>
    <property type="match status" value="1"/>
</dbReference>
<keyword evidence="4" id="KW-1185">Reference proteome</keyword>
<feature type="transmembrane region" description="Helical" evidence="1">
    <location>
        <begin position="95"/>
        <end position="114"/>
    </location>
</feature>